<dbReference type="InterPro" id="IPR032312">
    <property type="entry name" value="LacZ_4"/>
</dbReference>
<dbReference type="InterPro" id="IPR011013">
    <property type="entry name" value="Gal_mutarotase_sf_dom"/>
</dbReference>
<keyword evidence="2 5" id="KW-0378">Hydrolase</keyword>
<dbReference type="InterPro" id="IPR006103">
    <property type="entry name" value="Glyco_hydro_2_cat"/>
</dbReference>
<dbReference type="AlphaFoldDB" id="A0A167W0K0"/>
<dbReference type="InterPro" id="IPR008979">
    <property type="entry name" value="Galactose-bd-like_sf"/>
</dbReference>
<evidence type="ECO:0000256" key="5">
    <source>
        <dbReference type="RuleBase" id="RU361154"/>
    </source>
</evidence>
<evidence type="ECO:0000256" key="3">
    <source>
        <dbReference type="ARBA" id="ARBA00023295"/>
    </source>
</evidence>
<dbReference type="InterPro" id="IPR013783">
    <property type="entry name" value="Ig-like_fold"/>
</dbReference>
<accession>A0A167W0K0</accession>
<dbReference type="InterPro" id="IPR036156">
    <property type="entry name" value="Beta-gal/glucu_dom_sf"/>
</dbReference>
<dbReference type="Gene3D" id="2.60.40.10">
    <property type="entry name" value="Immunoglobulins"/>
    <property type="match status" value="2"/>
</dbReference>
<dbReference type="InterPro" id="IPR006102">
    <property type="entry name" value="Ig-like_GH2"/>
</dbReference>
<evidence type="ECO:0000256" key="4">
    <source>
        <dbReference type="ARBA" id="ARBA00032230"/>
    </source>
</evidence>
<dbReference type="SUPFAM" id="SSF49785">
    <property type="entry name" value="Galactose-binding domain-like"/>
    <property type="match status" value="1"/>
</dbReference>
<dbReference type="InterPro" id="IPR004199">
    <property type="entry name" value="B-gal_small/dom_5"/>
</dbReference>
<sequence length="1053" mass="118051">MGSPQTEELAMQADPKCPDFMNPAVFRRNTLPARSYHIPSTSLLLNGVWEFNMSQSPPEAPEPNEKASDGDWSSINVPGHWQLQGWGKPNYTNTQFPIPVCPPFVPTENPTGTYRRKFQVPAEWQANKPEVRLRFDGVDSAYHVWVNKSLVGYAQGSRNPSEFDVTPFLQEGDNEVFVRVYQWSDATYIEDQDQWWLSGIFRDITLIALPTNDRLNDWFIRTDLDAEYENATLLATIDYQVSEKSTITLNLIETVESNSHVIASTECTVEPTKSAVELSLPVANPKKWTAEQPYLYEVEMLLKTPRSDETFKTTQRTGFRKVERKGGLITVNGKAIQLRGVNRHDHHPLLGRAVPVEFMRKDLLLMKAHNVNALRCSHYPPDPRLLDMADELGFWVIDEADLECHGFYDAVSRPMDMDETLGYEERKAMTFPKCGTHTSDNPTWRAAYVDRVHSLIQRDKNHASIIIWSMGNEAFFGTCQRSMVEYARAFDSTRLVHYEGDIHAETTDMFSYMYPEISRLRSLAATEGVSNNGKFDKPIILCEYAHAMGNGPGLLTEYEKCFDEIPRLQGGFIWEWANHGLYVEGNNQKDGFYAYGGDFDDYPNDGTFVMDGLLNSAHQPLPGLLELKRAFEPVKLEVSGQALALKNRYNFSDLSHLQASYKLESFDKEAKTLETGPLELPILHAGQTAEIPLPTDLFQHKVHPAYLTITVEQRGKVEWDQGAFVVAWTQQLVSKPTEKIPVSLSSAQDAISTNSTKTTVAVSGANWSFEFDRIRGHLRKWTYNSTSILEPHPDTGLAMVPGFWRPPTDNDVPSAAPYSKRFGVNNLTNQFRSFNMFSMENEGVCIETETFLSPPVLSWGWKCLARYTITPNGSLSITISLQPTGAAPATVPRVGMNLRANSNLQSARWLGLGPGESYPDKKAAQKFGLWNVDDIASLQTVYDIPQENGNRTDTAWVELLTKNGIGFRASPQQSTVVNGGTASLNWTASQYSDKTIEAAQHPCDLVKDDAVFLRLDDQVAGVGTAACGPGPMDEHLVKVQDITFGMLLEPVSL</sequence>
<name>A0A167W0K0_PENCH</name>
<dbReference type="PhylomeDB" id="A0A167W0K0"/>
<protein>
    <recommendedName>
        <fullName evidence="4">Lactase</fullName>
    </recommendedName>
</protein>
<evidence type="ECO:0000256" key="2">
    <source>
        <dbReference type="ARBA" id="ARBA00022801"/>
    </source>
</evidence>
<dbReference type="SUPFAM" id="SSF74650">
    <property type="entry name" value="Galactose mutarotase-like"/>
    <property type="match status" value="1"/>
</dbReference>
<dbReference type="GO" id="GO:0009341">
    <property type="term" value="C:beta-galactosidase complex"/>
    <property type="evidence" value="ECO:0007669"/>
    <property type="project" value="InterPro"/>
</dbReference>
<dbReference type="EMBL" id="CM002798">
    <property type="protein sequence ID" value="KZN91121.1"/>
    <property type="molecule type" value="Genomic_DNA"/>
</dbReference>
<dbReference type="Pfam" id="PF02929">
    <property type="entry name" value="Bgal_small_N"/>
    <property type="match status" value="1"/>
</dbReference>
<dbReference type="InterPro" id="IPR023232">
    <property type="entry name" value="Glyco_hydro_2_AS"/>
</dbReference>
<dbReference type="PROSITE" id="PS00719">
    <property type="entry name" value="GLYCOSYL_HYDROL_F2_1"/>
    <property type="match status" value="1"/>
</dbReference>
<dbReference type="InterPro" id="IPR006101">
    <property type="entry name" value="Glyco_hydro_2"/>
</dbReference>
<dbReference type="GO" id="GO:0005990">
    <property type="term" value="P:lactose catabolic process"/>
    <property type="evidence" value="ECO:0007669"/>
    <property type="project" value="TreeGrafter"/>
</dbReference>
<dbReference type="Pfam" id="PF00703">
    <property type="entry name" value="Glyco_hydro_2"/>
    <property type="match status" value="1"/>
</dbReference>
<dbReference type="PANTHER" id="PTHR46323">
    <property type="entry name" value="BETA-GALACTOSIDASE"/>
    <property type="match status" value="1"/>
</dbReference>
<dbReference type="Pfam" id="PF02837">
    <property type="entry name" value="Glyco_hydro_2_N"/>
    <property type="match status" value="1"/>
</dbReference>
<comment type="similarity">
    <text evidence="1 5">Belongs to the glycosyl hydrolase 2 family.</text>
</comment>
<dbReference type="Gene3D" id="2.70.98.10">
    <property type="match status" value="1"/>
</dbReference>
<dbReference type="SUPFAM" id="SSF49303">
    <property type="entry name" value="beta-Galactosidase/glucuronidase domain"/>
    <property type="match status" value="2"/>
</dbReference>
<dbReference type="SMART" id="SM01038">
    <property type="entry name" value="Bgal_small_N"/>
    <property type="match status" value="1"/>
</dbReference>
<dbReference type="GO" id="GO:0030246">
    <property type="term" value="F:carbohydrate binding"/>
    <property type="evidence" value="ECO:0007669"/>
    <property type="project" value="InterPro"/>
</dbReference>
<dbReference type="InterPro" id="IPR050347">
    <property type="entry name" value="Bact_Beta-galactosidase"/>
</dbReference>
<dbReference type="InterPro" id="IPR017853">
    <property type="entry name" value="GH"/>
</dbReference>
<keyword evidence="3 5" id="KW-0326">Glycosidase</keyword>
<dbReference type="Gene3D" id="2.60.120.260">
    <property type="entry name" value="Galactose-binding domain-like"/>
    <property type="match status" value="1"/>
</dbReference>
<proteinExistence type="inferred from homology"/>
<dbReference type="GO" id="GO:0004565">
    <property type="term" value="F:beta-galactosidase activity"/>
    <property type="evidence" value="ECO:0007669"/>
    <property type="project" value="InterPro"/>
</dbReference>
<dbReference type="SUPFAM" id="SSF51445">
    <property type="entry name" value="(Trans)glycosidases"/>
    <property type="match status" value="1"/>
</dbReference>
<feature type="domain" description="Beta galactosidase small chain/" evidence="6">
    <location>
        <begin position="761"/>
        <end position="1049"/>
    </location>
</feature>
<dbReference type="InterPro" id="IPR014718">
    <property type="entry name" value="GH-type_carb-bd"/>
</dbReference>
<dbReference type="PRINTS" id="PR00132">
    <property type="entry name" value="GLHYDRLASE2"/>
</dbReference>
<dbReference type="Pfam" id="PF16353">
    <property type="entry name" value="LacZ_4"/>
    <property type="match status" value="1"/>
</dbReference>
<reference evidence="7" key="1">
    <citation type="journal article" date="2014" name="Genome Announc.">
        <title>Complete sequencing and chromosome-scale genome assembly of the industrial progenitor strain P2niaD18 from the penicillin producer Penicillium chrysogenum.</title>
        <authorList>
            <person name="Specht T."/>
            <person name="Dahlmann T.A."/>
            <person name="Zadra I."/>
            <person name="Kurnsteiner H."/>
            <person name="Kuck U."/>
        </authorList>
    </citation>
    <scope>NUCLEOTIDE SEQUENCE [LARGE SCALE GENOMIC DNA]</scope>
    <source>
        <strain evidence="7">P2niaD18</strain>
    </source>
</reference>
<evidence type="ECO:0000256" key="1">
    <source>
        <dbReference type="ARBA" id="ARBA00007401"/>
    </source>
</evidence>
<dbReference type="PANTHER" id="PTHR46323:SF1">
    <property type="entry name" value="LACTASE"/>
    <property type="match status" value="1"/>
</dbReference>
<evidence type="ECO:0000313" key="7">
    <source>
        <dbReference type="EMBL" id="KZN91121.1"/>
    </source>
</evidence>
<dbReference type="PROSITE" id="PS00608">
    <property type="entry name" value="GLYCOSYL_HYDROL_F2_2"/>
    <property type="match status" value="1"/>
</dbReference>
<dbReference type="Proteomes" id="UP000076449">
    <property type="component" value="Chromosome I"/>
</dbReference>
<evidence type="ECO:0000259" key="6">
    <source>
        <dbReference type="SMART" id="SM01038"/>
    </source>
</evidence>
<gene>
    <name evidence="7" type="ORF">EN45_012500</name>
</gene>
<dbReference type="InterPro" id="IPR006104">
    <property type="entry name" value="Glyco_hydro_2_N"/>
</dbReference>
<dbReference type="Pfam" id="PF02836">
    <property type="entry name" value="Glyco_hydro_2_C"/>
    <property type="match status" value="1"/>
</dbReference>
<dbReference type="UniPathway" id="UPA00280"/>
<dbReference type="Gene3D" id="3.20.20.80">
    <property type="entry name" value="Glycosidases"/>
    <property type="match status" value="1"/>
</dbReference>
<organism evidence="7">
    <name type="scientific">Penicillium chrysogenum</name>
    <name type="common">Penicillium notatum</name>
    <dbReference type="NCBI Taxonomy" id="5076"/>
    <lineage>
        <taxon>Eukaryota</taxon>
        <taxon>Fungi</taxon>
        <taxon>Dikarya</taxon>
        <taxon>Ascomycota</taxon>
        <taxon>Pezizomycotina</taxon>
        <taxon>Eurotiomycetes</taxon>
        <taxon>Eurotiomycetidae</taxon>
        <taxon>Eurotiales</taxon>
        <taxon>Aspergillaceae</taxon>
        <taxon>Penicillium</taxon>
        <taxon>Penicillium chrysogenum species complex</taxon>
    </lineage>
</organism>
<dbReference type="InterPro" id="IPR023230">
    <property type="entry name" value="Glyco_hydro_2_CS"/>
</dbReference>